<dbReference type="AlphaFoldDB" id="A0A2U3K101"/>
<reference evidence="2" key="1">
    <citation type="submission" date="2018-02" db="EMBL/GenBank/DDBJ databases">
        <authorList>
            <person name="Hausmann B."/>
        </authorList>
    </citation>
    <scope>NUCLEOTIDE SEQUENCE [LARGE SCALE GENOMIC DNA]</scope>
    <source>
        <strain evidence="2">Peat soil MAG SbF1</strain>
    </source>
</reference>
<proteinExistence type="predicted"/>
<name>A0A2U3K101_9FIRM</name>
<accession>A0A2U3K101</accession>
<evidence type="ECO:0000313" key="2">
    <source>
        <dbReference type="Proteomes" id="UP000238916"/>
    </source>
</evidence>
<organism evidence="1 2">
    <name type="scientific">Candidatus Desulfosporosinus infrequens</name>
    <dbReference type="NCBI Taxonomy" id="2043169"/>
    <lineage>
        <taxon>Bacteria</taxon>
        <taxon>Bacillati</taxon>
        <taxon>Bacillota</taxon>
        <taxon>Clostridia</taxon>
        <taxon>Eubacteriales</taxon>
        <taxon>Desulfitobacteriaceae</taxon>
        <taxon>Desulfosporosinus</taxon>
    </lineage>
</organism>
<dbReference type="EMBL" id="OMOF01000026">
    <property type="protein sequence ID" value="SPF33351.1"/>
    <property type="molecule type" value="Genomic_DNA"/>
</dbReference>
<dbReference type="Proteomes" id="UP000238916">
    <property type="component" value="Unassembled WGS sequence"/>
</dbReference>
<sequence>MYECHLPSVDGSLVVDNLPVIITIDKQDKLTKYCYTEDVGREVKTLVPLTVQDIFEHRKYINYALKCQGIKVK</sequence>
<protein>
    <submittedName>
        <fullName evidence="1">Uncharacterized protein</fullName>
    </submittedName>
</protein>
<evidence type="ECO:0000313" key="1">
    <source>
        <dbReference type="EMBL" id="SPF33351.1"/>
    </source>
</evidence>
<gene>
    <name evidence="1" type="ORF">SBF1_1210001</name>
</gene>